<evidence type="ECO:0000313" key="1">
    <source>
        <dbReference type="EMBL" id="KAF8878653.1"/>
    </source>
</evidence>
<organism evidence="1 2">
    <name type="scientific">Gymnopilus junonius</name>
    <name type="common">Spectacular rustgill mushroom</name>
    <name type="synonym">Gymnopilus spectabilis subsp. junonius</name>
    <dbReference type="NCBI Taxonomy" id="109634"/>
    <lineage>
        <taxon>Eukaryota</taxon>
        <taxon>Fungi</taxon>
        <taxon>Dikarya</taxon>
        <taxon>Basidiomycota</taxon>
        <taxon>Agaricomycotina</taxon>
        <taxon>Agaricomycetes</taxon>
        <taxon>Agaricomycetidae</taxon>
        <taxon>Agaricales</taxon>
        <taxon>Agaricineae</taxon>
        <taxon>Hymenogastraceae</taxon>
        <taxon>Gymnopilus</taxon>
    </lineage>
</organism>
<dbReference type="SUPFAM" id="SSF54695">
    <property type="entry name" value="POZ domain"/>
    <property type="match status" value="1"/>
</dbReference>
<dbReference type="InterPro" id="IPR011333">
    <property type="entry name" value="SKP1/BTB/POZ_sf"/>
</dbReference>
<sequence length="294" mass="32800">MATPASPTKINTQFSAQDADITIQSSDGVLFKLHRQNLGTNTGGFPGMEISTQEEIVHLPEPAKVLEIVFQFVYPKKHPKLKGLDFGTILEVSEAVEKYEVFAAMNICEIRLHEFPPDRAANVFVHAIKHEYPELINKTAVLFCRYPALDLIKGLGLPAHCIIPWLQYQAAWQEIFDNVTQYIERLKADTQCTFATLKKGNSIHNICGICRMSLLCHVARLSRIETLSSLNEALESPRLLVDKIDKYSWCDSCTSTTATCGVYAPIIRNTLQAAVAAIPPFTHFLKVNTAGRPK</sequence>
<name>A0A9P5TI08_GYMJU</name>
<comment type="caution">
    <text evidence="1">The sequence shown here is derived from an EMBL/GenBank/DDBJ whole genome shotgun (WGS) entry which is preliminary data.</text>
</comment>
<reference evidence="1" key="1">
    <citation type="submission" date="2020-11" db="EMBL/GenBank/DDBJ databases">
        <authorList>
            <consortium name="DOE Joint Genome Institute"/>
            <person name="Ahrendt S."/>
            <person name="Riley R."/>
            <person name="Andreopoulos W."/>
            <person name="LaButti K."/>
            <person name="Pangilinan J."/>
            <person name="Ruiz-duenas F.J."/>
            <person name="Barrasa J.M."/>
            <person name="Sanchez-Garcia M."/>
            <person name="Camarero S."/>
            <person name="Miyauchi S."/>
            <person name="Serrano A."/>
            <person name="Linde D."/>
            <person name="Babiker R."/>
            <person name="Drula E."/>
            <person name="Ayuso-Fernandez I."/>
            <person name="Pacheco R."/>
            <person name="Padilla G."/>
            <person name="Ferreira P."/>
            <person name="Barriuso J."/>
            <person name="Kellner H."/>
            <person name="Castanera R."/>
            <person name="Alfaro M."/>
            <person name="Ramirez L."/>
            <person name="Pisabarro A.G."/>
            <person name="Kuo A."/>
            <person name="Tritt A."/>
            <person name="Lipzen A."/>
            <person name="He G."/>
            <person name="Yan M."/>
            <person name="Ng V."/>
            <person name="Cullen D."/>
            <person name="Martin F."/>
            <person name="Rosso M.-N."/>
            <person name="Henrissat B."/>
            <person name="Hibbett D."/>
            <person name="Martinez A.T."/>
            <person name="Grigoriev I.V."/>
        </authorList>
    </citation>
    <scope>NUCLEOTIDE SEQUENCE</scope>
    <source>
        <strain evidence="1">AH 44721</strain>
    </source>
</reference>
<evidence type="ECO:0008006" key="3">
    <source>
        <dbReference type="Google" id="ProtNLM"/>
    </source>
</evidence>
<keyword evidence="2" id="KW-1185">Reference proteome</keyword>
<dbReference type="AlphaFoldDB" id="A0A9P5TI08"/>
<dbReference type="OrthoDB" id="3184970at2759"/>
<proteinExistence type="predicted"/>
<accession>A0A9P5TI08</accession>
<dbReference type="EMBL" id="JADNYJ010000156">
    <property type="protein sequence ID" value="KAF8878653.1"/>
    <property type="molecule type" value="Genomic_DNA"/>
</dbReference>
<dbReference type="Gene3D" id="3.30.710.10">
    <property type="entry name" value="Potassium Channel Kv1.1, Chain A"/>
    <property type="match status" value="1"/>
</dbReference>
<evidence type="ECO:0000313" key="2">
    <source>
        <dbReference type="Proteomes" id="UP000724874"/>
    </source>
</evidence>
<protein>
    <recommendedName>
        <fullName evidence="3">BTB domain-containing protein</fullName>
    </recommendedName>
</protein>
<gene>
    <name evidence="1" type="ORF">CPB84DRAFT_325798</name>
</gene>
<dbReference type="Proteomes" id="UP000724874">
    <property type="component" value="Unassembled WGS sequence"/>
</dbReference>